<gene>
    <name evidence="2" type="ORF">XM47_13190</name>
</gene>
<keyword evidence="1" id="KW-0732">Signal</keyword>
<comment type="caution">
    <text evidence="2">The sequence shown here is derived from an EMBL/GenBank/DDBJ whole genome shotgun (WGS) entry which is preliminary data.</text>
</comment>
<dbReference type="AlphaFoldDB" id="A0A0J8JJI0"/>
<keyword evidence="3" id="KW-1185">Reference proteome</keyword>
<proteinExistence type="predicted"/>
<dbReference type="OrthoDB" id="5880116at2"/>
<dbReference type="RefSeq" id="WP_048693364.1">
    <property type="nucleotide sequence ID" value="NZ_KQ130495.1"/>
</dbReference>
<dbReference type="Proteomes" id="UP000037600">
    <property type="component" value="Unassembled WGS sequence"/>
</dbReference>
<dbReference type="Pfam" id="PF11932">
    <property type="entry name" value="DUF3450"/>
    <property type="match status" value="1"/>
</dbReference>
<sequence>MSLSRTLKVTVKTSVIATAIAMSTFTQANSLKPAINASKQINQSAEKSQQKIDSISDDIQTRLEQFKAINKEIEGLEIYNKQVSAQISDQEATMQDINDSIDKISVVERQVMPLMTRMIDGLEQFIALDVPFLKEERSERIASLKKMMSSAGSSPADKFRRVLEAYTIELDYGNTIEAYTSTLEVDGVERDVDFLRVGRVAFIYQTKDGKQSGVWQADKNEFVALSSDYRTKITKALRIARKQLAPDLLSVPLLTAKNVAAE</sequence>
<dbReference type="Gene3D" id="1.10.287.950">
    <property type="entry name" value="Methyl-accepting chemotaxis protein"/>
    <property type="match status" value="1"/>
</dbReference>
<accession>A0A0J8JJI0</accession>
<feature type="chain" id="PRO_5005301419" evidence="1">
    <location>
        <begin position="29"/>
        <end position="262"/>
    </location>
</feature>
<organism evidence="2 3">
    <name type="scientific">Catenovulum maritimum</name>
    <dbReference type="NCBI Taxonomy" id="1513271"/>
    <lineage>
        <taxon>Bacteria</taxon>
        <taxon>Pseudomonadati</taxon>
        <taxon>Pseudomonadota</taxon>
        <taxon>Gammaproteobacteria</taxon>
        <taxon>Alteromonadales</taxon>
        <taxon>Alteromonadaceae</taxon>
        <taxon>Catenovulum</taxon>
    </lineage>
</organism>
<protein>
    <submittedName>
        <fullName evidence="2">Energy transducer TonB</fullName>
    </submittedName>
</protein>
<evidence type="ECO:0000313" key="3">
    <source>
        <dbReference type="Proteomes" id="UP000037600"/>
    </source>
</evidence>
<dbReference type="PATRIC" id="fig|1513271.3.peg.2707"/>
<dbReference type="PIRSF" id="PIRSF028069">
    <property type="entry name" value="UCP028069"/>
    <property type="match status" value="1"/>
</dbReference>
<dbReference type="SUPFAM" id="SSF58104">
    <property type="entry name" value="Methyl-accepting chemotaxis protein (MCP) signaling domain"/>
    <property type="match status" value="1"/>
</dbReference>
<name>A0A0J8JJI0_9ALTE</name>
<dbReference type="STRING" id="1513271.XM47_13190"/>
<dbReference type="EMBL" id="LAZL01000022">
    <property type="protein sequence ID" value="KMT64596.1"/>
    <property type="molecule type" value="Genomic_DNA"/>
</dbReference>
<reference evidence="2 3" key="1">
    <citation type="submission" date="2015-04" db="EMBL/GenBank/DDBJ databases">
        <title>Draft Genome Sequence of the Novel Agar-Digesting Marine Bacterium Q1.</title>
        <authorList>
            <person name="Li Y."/>
            <person name="Li D."/>
            <person name="Chen G."/>
            <person name="Du Z."/>
        </authorList>
    </citation>
    <scope>NUCLEOTIDE SEQUENCE [LARGE SCALE GENOMIC DNA]</scope>
    <source>
        <strain evidence="2 3">Q1</strain>
    </source>
</reference>
<feature type="signal peptide" evidence="1">
    <location>
        <begin position="1"/>
        <end position="28"/>
    </location>
</feature>
<dbReference type="InterPro" id="IPR016866">
    <property type="entry name" value="UCP028069"/>
</dbReference>
<evidence type="ECO:0000256" key="1">
    <source>
        <dbReference type="SAM" id="SignalP"/>
    </source>
</evidence>
<evidence type="ECO:0000313" key="2">
    <source>
        <dbReference type="EMBL" id="KMT64596.1"/>
    </source>
</evidence>